<organism evidence="1 2">
    <name type="scientific">Boeremia exigua</name>
    <dbReference type="NCBI Taxonomy" id="749465"/>
    <lineage>
        <taxon>Eukaryota</taxon>
        <taxon>Fungi</taxon>
        <taxon>Dikarya</taxon>
        <taxon>Ascomycota</taxon>
        <taxon>Pezizomycotina</taxon>
        <taxon>Dothideomycetes</taxon>
        <taxon>Pleosporomycetidae</taxon>
        <taxon>Pleosporales</taxon>
        <taxon>Pleosporineae</taxon>
        <taxon>Didymellaceae</taxon>
        <taxon>Boeremia</taxon>
    </lineage>
</organism>
<gene>
    <name evidence="1" type="ORF">OPT61_g4659</name>
</gene>
<reference evidence="1" key="1">
    <citation type="submission" date="2022-11" db="EMBL/GenBank/DDBJ databases">
        <title>Genome Sequence of Boeremia exigua.</title>
        <authorList>
            <person name="Buettner E."/>
        </authorList>
    </citation>
    <scope>NUCLEOTIDE SEQUENCE</scope>
    <source>
        <strain evidence="1">CU02</strain>
    </source>
</reference>
<name>A0ACC2ID52_9PLEO</name>
<protein>
    <submittedName>
        <fullName evidence="1">Uncharacterized protein</fullName>
    </submittedName>
</protein>
<accession>A0ACC2ID52</accession>
<dbReference type="Proteomes" id="UP001153331">
    <property type="component" value="Unassembled WGS sequence"/>
</dbReference>
<proteinExistence type="predicted"/>
<sequence length="352" mass="38956">MFAIPIMAPMNVIPRLDPSHDSKRTDVTVKEYVTGSHFSADSSPATSTLDLTRSRASSNASNTSSSAYSAYSAQSARSSKHSRNASTSTTASSTPSIGSIKRPRHLRALSDGIRVPRRLQKKPSQQQALQRQSDPMPVPTSMLTPVTILGPERKVDVQQADLLVRCRDDDYHVDRSIMCHHSTWFSKVYSKVAYPKMSKRIVDLSADDPGAVAAMIQYCYQLDYGDTRSNSNPALYSVVALRPHLDTYLLAERYGMPGLQKLAAEKYEKLAVGVLTAVGDEEEFVRSVQDLYAPSRRTRADELRRTAVKLCADHLGSAVLGIGKEVSGIVSLMDEIPEFRSDLFEELAKRWK</sequence>
<dbReference type="EMBL" id="JAPHNI010000273">
    <property type="protein sequence ID" value="KAJ8113145.1"/>
    <property type="molecule type" value="Genomic_DNA"/>
</dbReference>
<keyword evidence="2" id="KW-1185">Reference proteome</keyword>
<evidence type="ECO:0000313" key="2">
    <source>
        <dbReference type="Proteomes" id="UP001153331"/>
    </source>
</evidence>
<evidence type="ECO:0000313" key="1">
    <source>
        <dbReference type="EMBL" id="KAJ8113145.1"/>
    </source>
</evidence>
<comment type="caution">
    <text evidence="1">The sequence shown here is derived from an EMBL/GenBank/DDBJ whole genome shotgun (WGS) entry which is preliminary data.</text>
</comment>